<organism evidence="3 4">
    <name type="scientific">Phyllobacterium myrsinacearum</name>
    <dbReference type="NCBI Taxonomy" id="28101"/>
    <lineage>
        <taxon>Bacteria</taxon>
        <taxon>Pseudomonadati</taxon>
        <taxon>Pseudomonadota</taxon>
        <taxon>Alphaproteobacteria</taxon>
        <taxon>Hyphomicrobiales</taxon>
        <taxon>Phyllobacteriaceae</taxon>
        <taxon>Phyllobacterium</taxon>
    </lineage>
</organism>
<reference evidence="3 4" key="1">
    <citation type="submission" date="2020-07" db="EMBL/GenBank/DDBJ databases">
        <title>Genomic Encyclopedia of Type Strains, Phase IV (KMG-V): Genome sequencing to study the core and pangenomes of soil and plant-associated prokaryotes.</title>
        <authorList>
            <person name="Whitman W."/>
        </authorList>
    </citation>
    <scope>NUCLEOTIDE SEQUENCE [LARGE SCALE GENOMIC DNA]</scope>
    <source>
        <strain evidence="3 4">AN3</strain>
    </source>
</reference>
<proteinExistence type="predicted"/>
<evidence type="ECO:0000313" key="3">
    <source>
        <dbReference type="EMBL" id="MBA8877562.1"/>
    </source>
</evidence>
<comment type="caution">
    <text evidence="3">The sequence shown here is derived from an EMBL/GenBank/DDBJ whole genome shotgun (WGS) entry which is preliminary data.</text>
</comment>
<sequence length="68" mass="7070">MPLSLHLSRGFIRATGFALACGFILSAAACTTARPPAPSASVLQEEKPEPLPPGIKPLTVEQAEQVGE</sequence>
<dbReference type="EMBL" id="JACGXN010000001">
    <property type="protein sequence ID" value="MBA8877562.1"/>
    <property type="molecule type" value="Genomic_DNA"/>
</dbReference>
<evidence type="ECO:0000256" key="2">
    <source>
        <dbReference type="SAM" id="SignalP"/>
    </source>
</evidence>
<dbReference type="RefSeq" id="WP_182548216.1">
    <property type="nucleotide sequence ID" value="NZ_JACGXN010000001.1"/>
</dbReference>
<gene>
    <name evidence="3" type="ORF">FHW16_001244</name>
</gene>
<evidence type="ECO:0000256" key="1">
    <source>
        <dbReference type="SAM" id="MobiDB-lite"/>
    </source>
</evidence>
<evidence type="ECO:0000313" key="4">
    <source>
        <dbReference type="Proteomes" id="UP000549052"/>
    </source>
</evidence>
<feature type="signal peptide" evidence="2">
    <location>
        <begin position="1"/>
        <end position="20"/>
    </location>
</feature>
<dbReference type="AlphaFoldDB" id="A0A839EF62"/>
<keyword evidence="2" id="KW-0732">Signal</keyword>
<accession>A0A839EF62</accession>
<name>A0A839EF62_9HYPH</name>
<dbReference type="Proteomes" id="UP000549052">
    <property type="component" value="Unassembled WGS sequence"/>
</dbReference>
<protein>
    <submittedName>
        <fullName evidence="3">Uncharacterized protein</fullName>
    </submittedName>
</protein>
<feature type="chain" id="PRO_5033062080" evidence="2">
    <location>
        <begin position="21"/>
        <end position="68"/>
    </location>
</feature>
<keyword evidence="4" id="KW-1185">Reference proteome</keyword>
<feature type="region of interest" description="Disordered" evidence="1">
    <location>
        <begin position="35"/>
        <end position="68"/>
    </location>
</feature>